<proteinExistence type="predicted"/>
<sequence>MQLHPSQMGFPNGSRSSAQKSSHHPSASTLEIRTQKQAATTGSSNFPNQLQLHMGKWKHESRRNCILHLHQGCNYLQFNLCQPTAALDLLLKKGGSSHQGQQQWQSHQLQPSCTPVLPEALSPPATAASSPRTAPAQEILNSTTHAPTTQIVYTISTANMHKASV</sequence>
<protein>
    <submittedName>
        <fullName evidence="2">Uncharacterized protein</fullName>
    </submittedName>
</protein>
<reference evidence="2" key="1">
    <citation type="submission" date="2023-05" db="EMBL/GenBank/DDBJ databases">
        <title>Nepenthes gracilis genome sequencing.</title>
        <authorList>
            <person name="Fukushima K."/>
        </authorList>
    </citation>
    <scope>NUCLEOTIDE SEQUENCE</scope>
    <source>
        <strain evidence="2">SING2019-196</strain>
    </source>
</reference>
<feature type="region of interest" description="Disordered" evidence="1">
    <location>
        <begin position="1"/>
        <end position="48"/>
    </location>
</feature>
<evidence type="ECO:0000313" key="3">
    <source>
        <dbReference type="Proteomes" id="UP001279734"/>
    </source>
</evidence>
<organism evidence="2 3">
    <name type="scientific">Nepenthes gracilis</name>
    <name type="common">Slender pitcher plant</name>
    <dbReference type="NCBI Taxonomy" id="150966"/>
    <lineage>
        <taxon>Eukaryota</taxon>
        <taxon>Viridiplantae</taxon>
        <taxon>Streptophyta</taxon>
        <taxon>Embryophyta</taxon>
        <taxon>Tracheophyta</taxon>
        <taxon>Spermatophyta</taxon>
        <taxon>Magnoliopsida</taxon>
        <taxon>eudicotyledons</taxon>
        <taxon>Gunneridae</taxon>
        <taxon>Pentapetalae</taxon>
        <taxon>Caryophyllales</taxon>
        <taxon>Nepenthaceae</taxon>
        <taxon>Nepenthes</taxon>
    </lineage>
</organism>
<dbReference type="EMBL" id="BSYO01000016">
    <property type="protein sequence ID" value="GMH16156.1"/>
    <property type="molecule type" value="Genomic_DNA"/>
</dbReference>
<dbReference type="Proteomes" id="UP001279734">
    <property type="component" value="Unassembled WGS sequence"/>
</dbReference>
<evidence type="ECO:0000313" key="2">
    <source>
        <dbReference type="EMBL" id="GMH16156.1"/>
    </source>
</evidence>
<name>A0AAD3XTW6_NEPGR</name>
<feature type="compositionally biased region" description="Polar residues" evidence="1">
    <location>
        <begin position="13"/>
        <end position="48"/>
    </location>
</feature>
<evidence type="ECO:0000256" key="1">
    <source>
        <dbReference type="SAM" id="MobiDB-lite"/>
    </source>
</evidence>
<comment type="caution">
    <text evidence="2">The sequence shown here is derived from an EMBL/GenBank/DDBJ whole genome shotgun (WGS) entry which is preliminary data.</text>
</comment>
<dbReference type="AlphaFoldDB" id="A0AAD3XTW6"/>
<keyword evidence="3" id="KW-1185">Reference proteome</keyword>
<accession>A0AAD3XTW6</accession>
<gene>
    <name evidence="2" type="ORF">Nepgr_017997</name>
</gene>